<dbReference type="EMBL" id="BGZK01000950">
    <property type="protein sequence ID" value="GBP66170.1"/>
    <property type="molecule type" value="Genomic_DNA"/>
</dbReference>
<sequence length="129" mass="13920">MKLCRSELPANDAMLRLNPPRPILLLPGVPILCCCDAFVTNFAKNGRGNFRVSDANSSQRINFADSRYSYGGDIARDTAISVKPGGEGRETFRPDSCEREKNNLAIVSHKSGQVLNLVGPLLGGATSLQ</sequence>
<dbReference type="Proteomes" id="UP000299102">
    <property type="component" value="Unassembled WGS sequence"/>
</dbReference>
<organism evidence="1 2">
    <name type="scientific">Eumeta variegata</name>
    <name type="common">Bagworm moth</name>
    <name type="synonym">Eumeta japonica</name>
    <dbReference type="NCBI Taxonomy" id="151549"/>
    <lineage>
        <taxon>Eukaryota</taxon>
        <taxon>Metazoa</taxon>
        <taxon>Ecdysozoa</taxon>
        <taxon>Arthropoda</taxon>
        <taxon>Hexapoda</taxon>
        <taxon>Insecta</taxon>
        <taxon>Pterygota</taxon>
        <taxon>Neoptera</taxon>
        <taxon>Endopterygota</taxon>
        <taxon>Lepidoptera</taxon>
        <taxon>Glossata</taxon>
        <taxon>Ditrysia</taxon>
        <taxon>Tineoidea</taxon>
        <taxon>Psychidae</taxon>
        <taxon>Oiketicinae</taxon>
        <taxon>Eumeta</taxon>
    </lineage>
</organism>
<comment type="caution">
    <text evidence="1">The sequence shown here is derived from an EMBL/GenBank/DDBJ whole genome shotgun (WGS) entry which is preliminary data.</text>
</comment>
<keyword evidence="2" id="KW-1185">Reference proteome</keyword>
<name>A0A4C1XSN3_EUMVA</name>
<proteinExistence type="predicted"/>
<gene>
    <name evidence="1" type="ORF">EVAR_81827_1</name>
</gene>
<dbReference type="AlphaFoldDB" id="A0A4C1XSN3"/>
<evidence type="ECO:0000313" key="2">
    <source>
        <dbReference type="Proteomes" id="UP000299102"/>
    </source>
</evidence>
<evidence type="ECO:0000313" key="1">
    <source>
        <dbReference type="EMBL" id="GBP66170.1"/>
    </source>
</evidence>
<accession>A0A4C1XSN3</accession>
<reference evidence="1 2" key="1">
    <citation type="journal article" date="2019" name="Commun. Biol.">
        <title>The bagworm genome reveals a unique fibroin gene that provides high tensile strength.</title>
        <authorList>
            <person name="Kono N."/>
            <person name="Nakamura H."/>
            <person name="Ohtoshi R."/>
            <person name="Tomita M."/>
            <person name="Numata K."/>
            <person name="Arakawa K."/>
        </authorList>
    </citation>
    <scope>NUCLEOTIDE SEQUENCE [LARGE SCALE GENOMIC DNA]</scope>
</reference>
<protein>
    <submittedName>
        <fullName evidence="1">Uncharacterized protein</fullName>
    </submittedName>
</protein>